<dbReference type="InterPro" id="IPR029063">
    <property type="entry name" value="SAM-dependent_MTases_sf"/>
</dbReference>
<proteinExistence type="predicted"/>
<dbReference type="Proteomes" id="UP000190776">
    <property type="component" value="Unassembled WGS sequence"/>
</dbReference>
<name>A0A1S8BPB3_9PEZI</name>
<gene>
    <name evidence="1" type="ORF">BK809_0000022</name>
</gene>
<dbReference type="OrthoDB" id="2013972at2759"/>
<sequence length="301" mass="34336">DGDSALGDDDLSDTTSIASSIMKHRYEHGRRYHKFREGAYWGPNDDIQNEQLDIGHHMYKLVLDDRLLLAPVGDDVKKALDVGCGTGIWAIEFAEEYPEAEVVGVDLSPIQPSVVPSNCTFVVDDCTQSWSFPKDEFDLVHIRALFGSVSDWPAFYKEAYDHIKPGGWINQFETSIVPKSDDGSLAADHTLLEWARLFVEAANKFGKSLMVIDDMKQRMVEAGFEDVTEVMYKVPLGTWPSNPKLKEIGRWDLMYCYQGCEGWALYLLTHVMGWEIEEVKKLVERYKEALKDPKVHSYWEL</sequence>
<dbReference type="STRING" id="420778.A0A1S8BPB3"/>
<protein>
    <submittedName>
        <fullName evidence="1">Phosphoethanolamine N-methyltransferase 3</fullName>
    </submittedName>
</protein>
<dbReference type="CDD" id="cd02440">
    <property type="entry name" value="AdoMet_MTases"/>
    <property type="match status" value="1"/>
</dbReference>
<feature type="non-terminal residue" evidence="1">
    <location>
        <position position="1"/>
    </location>
</feature>
<evidence type="ECO:0000313" key="2">
    <source>
        <dbReference type="Proteomes" id="UP000190776"/>
    </source>
</evidence>
<keyword evidence="1" id="KW-0808">Transferase</keyword>
<dbReference type="Pfam" id="PF13489">
    <property type="entry name" value="Methyltransf_23"/>
    <property type="match status" value="1"/>
</dbReference>
<dbReference type="SUPFAM" id="SSF53335">
    <property type="entry name" value="S-adenosyl-L-methionine-dependent methyltransferases"/>
    <property type="match status" value="1"/>
</dbReference>
<dbReference type="EMBL" id="MSZU01000062">
    <property type="protein sequence ID" value="OMP89357.1"/>
    <property type="molecule type" value="Genomic_DNA"/>
</dbReference>
<organism evidence="1 2">
    <name type="scientific">Diplodia seriata</name>
    <dbReference type="NCBI Taxonomy" id="420778"/>
    <lineage>
        <taxon>Eukaryota</taxon>
        <taxon>Fungi</taxon>
        <taxon>Dikarya</taxon>
        <taxon>Ascomycota</taxon>
        <taxon>Pezizomycotina</taxon>
        <taxon>Dothideomycetes</taxon>
        <taxon>Dothideomycetes incertae sedis</taxon>
        <taxon>Botryosphaeriales</taxon>
        <taxon>Botryosphaeriaceae</taxon>
        <taxon>Diplodia</taxon>
    </lineage>
</organism>
<reference evidence="1 2" key="1">
    <citation type="submission" date="2017-01" db="EMBL/GenBank/DDBJ databases">
        <title>Draft genome sequence of Diplodia seriata F98.1, a fungal species involved in grapevine trunk diseases.</title>
        <authorList>
            <person name="Robert-Siegwald G."/>
            <person name="Vallet J."/>
            <person name="Abou-Mansour E."/>
            <person name="Xu J."/>
            <person name="Rey P."/>
            <person name="Bertsch C."/>
            <person name="Rego C."/>
            <person name="Larignon P."/>
            <person name="Fontaine F."/>
            <person name="Lebrun M.-H."/>
        </authorList>
    </citation>
    <scope>NUCLEOTIDE SEQUENCE [LARGE SCALE GENOMIC DNA]</scope>
    <source>
        <strain evidence="1 2">F98.1</strain>
    </source>
</reference>
<dbReference type="AlphaFoldDB" id="A0A1S8BPB3"/>
<dbReference type="Gene3D" id="3.40.50.150">
    <property type="entry name" value="Vaccinia Virus protein VP39"/>
    <property type="match status" value="1"/>
</dbReference>
<evidence type="ECO:0000313" key="1">
    <source>
        <dbReference type="EMBL" id="OMP89357.1"/>
    </source>
</evidence>
<dbReference type="GO" id="GO:0008168">
    <property type="term" value="F:methyltransferase activity"/>
    <property type="evidence" value="ECO:0007669"/>
    <property type="project" value="UniProtKB-KW"/>
</dbReference>
<accession>A0A1S8BPB3</accession>
<dbReference type="PANTHER" id="PTHR43591:SF24">
    <property type="entry name" value="2-METHOXY-6-POLYPRENYL-1,4-BENZOQUINOL METHYLASE, MITOCHONDRIAL"/>
    <property type="match status" value="1"/>
</dbReference>
<comment type="caution">
    <text evidence="1">The sequence shown here is derived from an EMBL/GenBank/DDBJ whole genome shotgun (WGS) entry which is preliminary data.</text>
</comment>
<keyword evidence="1" id="KW-0489">Methyltransferase</keyword>
<dbReference type="PANTHER" id="PTHR43591">
    <property type="entry name" value="METHYLTRANSFERASE"/>
    <property type="match status" value="1"/>
</dbReference>
<dbReference type="GO" id="GO:0032259">
    <property type="term" value="P:methylation"/>
    <property type="evidence" value="ECO:0007669"/>
    <property type="project" value="UniProtKB-KW"/>
</dbReference>